<accession>A0ABY4JK24</accession>
<gene>
    <name evidence="2" type="ORF">MY490_21040</name>
</gene>
<organism evidence="2 3">
    <name type="scientific">Gottfriedia acidiceleris</name>
    <dbReference type="NCBI Taxonomy" id="371036"/>
    <lineage>
        <taxon>Bacteria</taxon>
        <taxon>Bacillati</taxon>
        <taxon>Bacillota</taxon>
        <taxon>Bacilli</taxon>
        <taxon>Bacillales</taxon>
        <taxon>Bacillaceae</taxon>
        <taxon>Gottfriedia</taxon>
    </lineage>
</organism>
<evidence type="ECO:0000313" key="3">
    <source>
        <dbReference type="Proteomes" id="UP000830639"/>
    </source>
</evidence>
<dbReference type="RefSeq" id="WP_248267396.1">
    <property type="nucleotide sequence ID" value="NZ_CP096034.1"/>
</dbReference>
<sequence>MKVFWVFLCLFILEMCLLEGIDLYNGDEFPHLLTNIKLSKTELVGEDYVLIFFFTVPFGIAKIVLSYMKKLKKKRNQEQNQNTSN</sequence>
<keyword evidence="1" id="KW-1133">Transmembrane helix</keyword>
<feature type="transmembrane region" description="Helical" evidence="1">
    <location>
        <begin position="48"/>
        <end position="68"/>
    </location>
</feature>
<dbReference type="EMBL" id="CP096034">
    <property type="protein sequence ID" value="UPM54195.1"/>
    <property type="molecule type" value="Genomic_DNA"/>
</dbReference>
<keyword evidence="1" id="KW-0812">Transmembrane</keyword>
<keyword evidence="1" id="KW-0472">Membrane</keyword>
<evidence type="ECO:0000313" key="2">
    <source>
        <dbReference type="EMBL" id="UPM54195.1"/>
    </source>
</evidence>
<proteinExistence type="predicted"/>
<name>A0ABY4JK24_9BACI</name>
<keyword evidence="3" id="KW-1185">Reference proteome</keyword>
<evidence type="ECO:0000256" key="1">
    <source>
        <dbReference type="SAM" id="Phobius"/>
    </source>
</evidence>
<protein>
    <submittedName>
        <fullName evidence="2">Uncharacterized protein</fullName>
    </submittedName>
</protein>
<reference evidence="2 3" key="1">
    <citation type="submission" date="2022-04" db="EMBL/GenBank/DDBJ databases">
        <title>Mechanism of arsenic methylation and mitigation arsenic toxicity by Bacillus sp. LH14 from an Arsenic-Contaminated Paddy Soil.</title>
        <authorList>
            <person name="Wang D."/>
        </authorList>
    </citation>
    <scope>NUCLEOTIDE SEQUENCE [LARGE SCALE GENOMIC DNA]</scope>
    <source>
        <strain evidence="2 3">LH14</strain>
    </source>
</reference>
<dbReference type="Proteomes" id="UP000830639">
    <property type="component" value="Chromosome"/>
</dbReference>